<dbReference type="AlphaFoldDB" id="A0A923HAN0"/>
<comment type="caution">
    <text evidence="2">The sequence shown here is derived from an EMBL/GenBank/DDBJ whole genome shotgun (WGS) entry which is preliminary data.</text>
</comment>
<keyword evidence="3" id="KW-1185">Reference proteome</keyword>
<dbReference type="Proteomes" id="UP000656244">
    <property type="component" value="Unassembled WGS sequence"/>
</dbReference>
<protein>
    <recommendedName>
        <fullName evidence="4">Tissue inhibitor of metalloproteinase</fullName>
    </recommendedName>
</protein>
<keyword evidence="1" id="KW-0732">Signal</keyword>
<feature type="chain" id="PRO_5037939319" description="Tissue inhibitor of metalloproteinase" evidence="1">
    <location>
        <begin position="24"/>
        <end position="171"/>
    </location>
</feature>
<gene>
    <name evidence="2" type="ORF">H7U19_16045</name>
</gene>
<feature type="signal peptide" evidence="1">
    <location>
        <begin position="1"/>
        <end position="23"/>
    </location>
</feature>
<sequence>MKNTFLKKILLLTMMLISFNSFACDCECEGDCSFSQISSGMEFVALVKVVEYSDFLDYEIDGYDKKMPFSMTVEIVKNYKGIESRKRIKIWGDDGAQCRPYIADFEVGKYYLIAPTLIKENSELGKKDDYDFFSCWTDYLTVDYDNGIAYGEYSKRKNKITLKEFESGIKK</sequence>
<evidence type="ECO:0000256" key="1">
    <source>
        <dbReference type="SAM" id="SignalP"/>
    </source>
</evidence>
<accession>A0A923HAN0</accession>
<evidence type="ECO:0008006" key="4">
    <source>
        <dbReference type="Google" id="ProtNLM"/>
    </source>
</evidence>
<name>A0A923HAN0_9FLAO</name>
<proteinExistence type="predicted"/>
<evidence type="ECO:0000313" key="2">
    <source>
        <dbReference type="EMBL" id="MBC3759925.1"/>
    </source>
</evidence>
<organism evidence="2 3">
    <name type="scientific">Hyunsoonleella aquatilis</name>
    <dbReference type="NCBI Taxonomy" id="2762758"/>
    <lineage>
        <taxon>Bacteria</taxon>
        <taxon>Pseudomonadati</taxon>
        <taxon>Bacteroidota</taxon>
        <taxon>Flavobacteriia</taxon>
        <taxon>Flavobacteriales</taxon>
        <taxon>Flavobacteriaceae</taxon>
    </lineage>
</organism>
<dbReference type="EMBL" id="JACNMF010000007">
    <property type="protein sequence ID" value="MBC3759925.1"/>
    <property type="molecule type" value="Genomic_DNA"/>
</dbReference>
<reference evidence="2" key="1">
    <citation type="submission" date="2020-08" db="EMBL/GenBank/DDBJ databases">
        <title>Hyunsoonleella sp. strain SJ7 genome sequencing and assembly.</title>
        <authorList>
            <person name="Kim I."/>
        </authorList>
    </citation>
    <scope>NUCLEOTIDE SEQUENCE</scope>
    <source>
        <strain evidence="2">SJ7</strain>
    </source>
</reference>
<evidence type="ECO:0000313" key="3">
    <source>
        <dbReference type="Proteomes" id="UP000656244"/>
    </source>
</evidence>